<evidence type="ECO:0000256" key="2">
    <source>
        <dbReference type="ARBA" id="ARBA00022475"/>
    </source>
</evidence>
<evidence type="ECO:0000256" key="1">
    <source>
        <dbReference type="ARBA" id="ARBA00004651"/>
    </source>
</evidence>
<dbReference type="EMBL" id="RBNI01002519">
    <property type="protein sequence ID" value="RUP49207.1"/>
    <property type="molecule type" value="Genomic_DNA"/>
</dbReference>
<keyword evidence="4 6" id="KW-1133">Transmembrane helix</keyword>
<evidence type="ECO:0000313" key="8">
    <source>
        <dbReference type="EMBL" id="RUP49207.1"/>
    </source>
</evidence>
<sequence>MSMILDLTKQPTYGSVMPSPPSRASTLVSDTSSEVDTLVVYVSTLALLWQNLKQFYNENLSFSLSLENKGSVARDHLSNERTFLAWVRTSFSVITCGIAATQLIEMNDTKRKQTNVAKSVGMTFIILGMLFVLFGASRYLNSQAAMTKGMYPVGRTTFALAAMTSIAVALVAASMVTVVG</sequence>
<gene>
    <name evidence="8" type="ORF">BC936DRAFT_143063</name>
</gene>
<evidence type="ECO:0000259" key="7">
    <source>
        <dbReference type="Pfam" id="PF02656"/>
    </source>
</evidence>
<evidence type="ECO:0000313" key="9">
    <source>
        <dbReference type="Proteomes" id="UP000268093"/>
    </source>
</evidence>
<dbReference type="PANTHER" id="PTHR34187">
    <property type="entry name" value="FGR18P"/>
    <property type="match status" value="1"/>
</dbReference>
<comment type="caution">
    <text evidence="8">The sequence shown here is derived from an EMBL/GenBank/DDBJ whole genome shotgun (WGS) entry which is preliminary data.</text>
</comment>
<organism evidence="8 9">
    <name type="scientific">Jimgerdemannia flammicorona</name>
    <dbReference type="NCBI Taxonomy" id="994334"/>
    <lineage>
        <taxon>Eukaryota</taxon>
        <taxon>Fungi</taxon>
        <taxon>Fungi incertae sedis</taxon>
        <taxon>Mucoromycota</taxon>
        <taxon>Mucoromycotina</taxon>
        <taxon>Endogonomycetes</taxon>
        <taxon>Endogonales</taxon>
        <taxon>Endogonaceae</taxon>
        <taxon>Jimgerdemannia</taxon>
    </lineage>
</organism>
<comment type="subcellular location">
    <subcellularLocation>
        <location evidence="1">Cell membrane</location>
        <topology evidence="1">Multi-pass membrane protein</topology>
    </subcellularLocation>
</comment>
<keyword evidence="3 6" id="KW-0812">Transmembrane</keyword>
<feature type="transmembrane region" description="Helical" evidence="6">
    <location>
        <begin position="157"/>
        <end position="179"/>
    </location>
</feature>
<keyword evidence="5 6" id="KW-0472">Membrane</keyword>
<dbReference type="GO" id="GO:0005886">
    <property type="term" value="C:plasma membrane"/>
    <property type="evidence" value="ECO:0007669"/>
    <property type="project" value="UniProtKB-SubCell"/>
</dbReference>
<proteinExistence type="predicted"/>
<dbReference type="PANTHER" id="PTHR34187:SF2">
    <property type="entry name" value="DUF202 DOMAIN-CONTAINING PROTEIN"/>
    <property type="match status" value="1"/>
</dbReference>
<evidence type="ECO:0000256" key="5">
    <source>
        <dbReference type="ARBA" id="ARBA00023136"/>
    </source>
</evidence>
<dbReference type="InterPro" id="IPR003807">
    <property type="entry name" value="DUF202"/>
</dbReference>
<dbReference type="AlphaFoldDB" id="A0A433DEG2"/>
<feature type="transmembrane region" description="Helical" evidence="6">
    <location>
        <begin position="116"/>
        <end position="136"/>
    </location>
</feature>
<feature type="transmembrane region" description="Helical" evidence="6">
    <location>
        <begin position="83"/>
        <end position="104"/>
    </location>
</feature>
<dbReference type="InterPro" id="IPR052053">
    <property type="entry name" value="IM_YidH-like"/>
</dbReference>
<protein>
    <recommendedName>
        <fullName evidence="7">DUF202 domain-containing protein</fullName>
    </recommendedName>
</protein>
<evidence type="ECO:0000256" key="6">
    <source>
        <dbReference type="SAM" id="Phobius"/>
    </source>
</evidence>
<evidence type="ECO:0000256" key="3">
    <source>
        <dbReference type="ARBA" id="ARBA00022692"/>
    </source>
</evidence>
<dbReference type="Proteomes" id="UP000268093">
    <property type="component" value="Unassembled WGS sequence"/>
</dbReference>
<keyword evidence="2" id="KW-1003">Cell membrane</keyword>
<dbReference type="Pfam" id="PF02656">
    <property type="entry name" value="DUF202"/>
    <property type="match status" value="1"/>
</dbReference>
<feature type="domain" description="DUF202" evidence="7">
    <location>
        <begin position="74"/>
        <end position="144"/>
    </location>
</feature>
<name>A0A433DEG2_9FUNG</name>
<accession>A0A433DEG2</accession>
<evidence type="ECO:0000256" key="4">
    <source>
        <dbReference type="ARBA" id="ARBA00022989"/>
    </source>
</evidence>
<keyword evidence="9" id="KW-1185">Reference proteome</keyword>
<reference evidence="8 9" key="1">
    <citation type="journal article" date="2018" name="New Phytol.">
        <title>Phylogenomics of Endogonaceae and evolution of mycorrhizas within Mucoromycota.</title>
        <authorList>
            <person name="Chang Y."/>
            <person name="Desiro A."/>
            <person name="Na H."/>
            <person name="Sandor L."/>
            <person name="Lipzen A."/>
            <person name="Clum A."/>
            <person name="Barry K."/>
            <person name="Grigoriev I.V."/>
            <person name="Martin F.M."/>
            <person name="Stajich J.E."/>
            <person name="Smith M.E."/>
            <person name="Bonito G."/>
            <person name="Spatafora J.W."/>
        </authorList>
    </citation>
    <scope>NUCLEOTIDE SEQUENCE [LARGE SCALE GENOMIC DNA]</scope>
    <source>
        <strain evidence="8 9">GMNB39</strain>
    </source>
</reference>
<dbReference type="OrthoDB" id="199599at2759"/>